<proteinExistence type="predicted"/>
<dbReference type="Proteomes" id="UP000271678">
    <property type="component" value="Unassembled WGS sequence"/>
</dbReference>
<gene>
    <name evidence="2" type="ORF">EFY87_02260</name>
</gene>
<sequence>MAAVRAAGSGTSAVGASSSSGSAYAACGAGSSATGGAASPASSAFATAAGSTGRNALTAAGAGAAAVSVGAGGCDDSGGGRMLCVPSAASAICHSLPSGVRPSTRTVRPAAYRSARRRASCSNCS</sequence>
<comment type="caution">
    <text evidence="2">The sequence shown here is derived from an EMBL/GenBank/DDBJ whole genome shotgun (WGS) entry which is preliminary data.</text>
</comment>
<keyword evidence="3" id="KW-1185">Reference proteome</keyword>
<feature type="region of interest" description="Disordered" evidence="1">
    <location>
        <begin position="1"/>
        <end position="41"/>
    </location>
</feature>
<accession>A0A3M9MIV0</accession>
<reference evidence="2 3" key="1">
    <citation type="submission" date="2018-11" db="EMBL/GenBank/DDBJ databases">
        <title>Draft genome of Simplicispira Flexivirga sp. BO-16.</title>
        <authorList>
            <person name="Im W.T."/>
        </authorList>
    </citation>
    <scope>NUCLEOTIDE SEQUENCE [LARGE SCALE GENOMIC DNA]</scope>
    <source>
        <strain evidence="2 3">BO-16</strain>
    </source>
</reference>
<name>A0A3M9MIV0_9MICO</name>
<organism evidence="2 3">
    <name type="scientific">Flexivirga caeni</name>
    <dbReference type="NCBI Taxonomy" id="2294115"/>
    <lineage>
        <taxon>Bacteria</taxon>
        <taxon>Bacillati</taxon>
        <taxon>Actinomycetota</taxon>
        <taxon>Actinomycetes</taxon>
        <taxon>Micrococcales</taxon>
        <taxon>Dermacoccaceae</taxon>
        <taxon>Flexivirga</taxon>
    </lineage>
</organism>
<dbReference type="AlphaFoldDB" id="A0A3M9MIV0"/>
<evidence type="ECO:0000313" key="3">
    <source>
        <dbReference type="Proteomes" id="UP000271678"/>
    </source>
</evidence>
<evidence type="ECO:0000313" key="2">
    <source>
        <dbReference type="EMBL" id="RNI25461.1"/>
    </source>
</evidence>
<evidence type="ECO:0000256" key="1">
    <source>
        <dbReference type="SAM" id="MobiDB-lite"/>
    </source>
</evidence>
<protein>
    <submittedName>
        <fullName evidence="2">Uncharacterized protein</fullName>
    </submittedName>
</protein>
<dbReference type="EMBL" id="RJJQ01000001">
    <property type="protein sequence ID" value="RNI25461.1"/>
    <property type="molecule type" value="Genomic_DNA"/>
</dbReference>